<accession>A0AA36G8S7</accession>
<evidence type="ECO:0000256" key="7">
    <source>
        <dbReference type="ARBA" id="ARBA00048568"/>
    </source>
</evidence>
<dbReference type="EC" id="2.1.1.356" evidence="1"/>
<dbReference type="SUPFAM" id="SSF82199">
    <property type="entry name" value="SET domain"/>
    <property type="match status" value="1"/>
</dbReference>
<gene>
    <name evidence="11" type="ORF">MSPICULIGERA_LOCUS20368</name>
</gene>
<feature type="domain" description="CXC" evidence="10">
    <location>
        <begin position="369"/>
        <end position="470"/>
    </location>
</feature>
<evidence type="ECO:0000256" key="8">
    <source>
        <dbReference type="SAM" id="MobiDB-lite"/>
    </source>
</evidence>
<keyword evidence="3" id="KW-0808">Transferase</keyword>
<dbReference type="GO" id="GO:0032259">
    <property type="term" value="P:methylation"/>
    <property type="evidence" value="ECO:0007669"/>
    <property type="project" value="UniProtKB-KW"/>
</dbReference>
<comment type="catalytic activity">
    <reaction evidence="7">
        <text>L-lysyl(27)-[histone H3] + 3 S-adenosyl-L-methionine = N(6),N(6),N(6)-trimethyl-L-lysyl(27)-[histone H3] + 3 S-adenosyl-L-homocysteine + 3 H(+)</text>
        <dbReference type="Rhea" id="RHEA:60292"/>
        <dbReference type="Rhea" id="RHEA-COMP:15535"/>
        <dbReference type="Rhea" id="RHEA-COMP:15548"/>
        <dbReference type="ChEBI" id="CHEBI:15378"/>
        <dbReference type="ChEBI" id="CHEBI:29969"/>
        <dbReference type="ChEBI" id="CHEBI:57856"/>
        <dbReference type="ChEBI" id="CHEBI:59789"/>
        <dbReference type="ChEBI" id="CHEBI:61961"/>
        <dbReference type="EC" id="2.1.1.356"/>
    </reaction>
</comment>
<evidence type="ECO:0000259" key="9">
    <source>
        <dbReference type="PROSITE" id="PS50280"/>
    </source>
</evidence>
<dbReference type="GO" id="GO:0005634">
    <property type="term" value="C:nucleus"/>
    <property type="evidence" value="ECO:0007669"/>
    <property type="project" value="TreeGrafter"/>
</dbReference>
<evidence type="ECO:0000313" key="11">
    <source>
        <dbReference type="EMBL" id="CAJ0582228.1"/>
    </source>
</evidence>
<dbReference type="SMART" id="SM00317">
    <property type="entry name" value="SET"/>
    <property type="match status" value="1"/>
</dbReference>
<dbReference type="Gene3D" id="2.170.270.10">
    <property type="entry name" value="SET domain"/>
    <property type="match status" value="1"/>
</dbReference>
<dbReference type="PANTHER" id="PTHR45747">
    <property type="entry name" value="HISTONE-LYSINE N-METHYLTRANSFERASE E(Z)"/>
    <property type="match status" value="1"/>
</dbReference>
<dbReference type="InterPro" id="IPR046341">
    <property type="entry name" value="SET_dom_sf"/>
</dbReference>
<evidence type="ECO:0000256" key="4">
    <source>
        <dbReference type="ARBA" id="ARBA00022691"/>
    </source>
</evidence>
<dbReference type="GO" id="GO:0140951">
    <property type="term" value="F:histone H3K27 trimethyltransferase activity"/>
    <property type="evidence" value="ECO:0007669"/>
    <property type="project" value="UniProtKB-EC"/>
</dbReference>
<keyword evidence="5" id="KW-0805">Transcription regulation</keyword>
<dbReference type="Proteomes" id="UP001177023">
    <property type="component" value="Unassembled WGS sequence"/>
</dbReference>
<protein>
    <recommendedName>
        <fullName evidence="1">[histone H3]-lysine(27) N-trimethyltransferase</fullName>
        <ecNumber evidence="1">2.1.1.356</ecNumber>
    </recommendedName>
</protein>
<dbReference type="InterPro" id="IPR041355">
    <property type="entry name" value="Pre-SET_CXC"/>
</dbReference>
<dbReference type="EMBL" id="CATQJA010002664">
    <property type="protein sequence ID" value="CAJ0582228.1"/>
    <property type="molecule type" value="Genomic_DNA"/>
</dbReference>
<evidence type="ECO:0000256" key="3">
    <source>
        <dbReference type="ARBA" id="ARBA00022679"/>
    </source>
</evidence>
<evidence type="ECO:0000256" key="2">
    <source>
        <dbReference type="ARBA" id="ARBA00022603"/>
    </source>
</evidence>
<dbReference type="InterPro" id="IPR026489">
    <property type="entry name" value="CXC_dom"/>
</dbReference>
<dbReference type="PROSITE" id="PS50280">
    <property type="entry name" value="SET"/>
    <property type="match status" value="1"/>
</dbReference>
<evidence type="ECO:0000256" key="6">
    <source>
        <dbReference type="ARBA" id="ARBA00023163"/>
    </source>
</evidence>
<dbReference type="GO" id="GO:0003682">
    <property type="term" value="F:chromatin binding"/>
    <property type="evidence" value="ECO:0007669"/>
    <property type="project" value="TreeGrafter"/>
</dbReference>
<dbReference type="InterPro" id="IPR001214">
    <property type="entry name" value="SET_dom"/>
</dbReference>
<dbReference type="PROSITE" id="PS51633">
    <property type="entry name" value="CXC"/>
    <property type="match status" value="1"/>
</dbReference>
<comment type="caution">
    <text evidence="11">The sequence shown here is derived from an EMBL/GenBank/DDBJ whole genome shotgun (WGS) entry which is preliminary data.</text>
</comment>
<feature type="region of interest" description="Disordered" evidence="8">
    <location>
        <begin position="607"/>
        <end position="627"/>
    </location>
</feature>
<name>A0AA36G8S7_9BILA</name>
<evidence type="ECO:0000256" key="5">
    <source>
        <dbReference type="ARBA" id="ARBA00023015"/>
    </source>
</evidence>
<keyword evidence="12" id="KW-1185">Reference proteome</keyword>
<dbReference type="PANTHER" id="PTHR45747:SF4">
    <property type="entry name" value="HISTONE-LYSINE N-METHYLTRANSFERASE E(Z)"/>
    <property type="match status" value="1"/>
</dbReference>
<evidence type="ECO:0000259" key="10">
    <source>
        <dbReference type="PROSITE" id="PS51633"/>
    </source>
</evidence>
<feature type="non-terminal residue" evidence="11">
    <location>
        <position position="1"/>
    </location>
</feature>
<dbReference type="GO" id="GO:0031507">
    <property type="term" value="P:heterochromatin formation"/>
    <property type="evidence" value="ECO:0007669"/>
    <property type="project" value="TreeGrafter"/>
</dbReference>
<sequence length="627" mass="70999">MREPHVEFLANTRSRVSNQDTLPLPFPKPKPQLVADAKQAYHTACKQYADKIKTDGLNAWKNAPNTRLEQQEAREQLAQNMRPITFPAHDVKLEAAKPSLEISCSAVHPTNIPEQLMVTIDAIPLTGKETDKELHEQLENFPSTRGIRLGWNRLCPDAVAQNMYKELSAKYNEEKDKEKIDEVFNYLFPNKLPVENLPAYFNKLMLTDKKEPSGKNQVAAEAGGKPALMKMCRVCFMYGCKQHVGQDNERPVPARQKPPRTITKEMQAKMCGPRCCKLVKSEEVTRLGQGSSKTVVPVINVEALETYAKRNGGVENCCMITAEYNFLQKASLDCVQVFGYLKAHPEFRVAAPKPVVNKVKELSYSEKWRSFVNGLKTLGMDKIHHGDHHICTHDGKCEKGKCACLENGYCNKFCHCYPCRHTFPGCRCQGFCNTKQCPCFNGLFECDPDLCKNCGVCEPNNPQKKCTNVQLQRKYCKRVEVRLSTIPEAGRGLFVLEKVSKGELIGEYAGEILSREETEKRGAQYDRNRCSYLFALTEEKSIDPFYVGTPMRYLNHNLKNLNCGSRVMMVGTESRIGIYALRDIEAEEELFFDYKYNELNGKKFVGKSTANEKPTAAAQPLPKKKKK</sequence>
<proteinExistence type="predicted"/>
<keyword evidence="4" id="KW-0949">S-adenosyl-L-methionine</keyword>
<evidence type="ECO:0000313" key="12">
    <source>
        <dbReference type="Proteomes" id="UP001177023"/>
    </source>
</evidence>
<dbReference type="AlphaFoldDB" id="A0AA36G8S7"/>
<reference evidence="11" key="1">
    <citation type="submission" date="2023-06" db="EMBL/GenBank/DDBJ databases">
        <authorList>
            <person name="Delattre M."/>
        </authorList>
    </citation>
    <scope>NUCLEOTIDE SEQUENCE</scope>
    <source>
        <strain evidence="11">AF72</strain>
    </source>
</reference>
<dbReference type="Pfam" id="PF00856">
    <property type="entry name" value="SET"/>
    <property type="match status" value="1"/>
</dbReference>
<feature type="domain" description="SET" evidence="9">
    <location>
        <begin position="477"/>
        <end position="595"/>
    </location>
</feature>
<keyword evidence="6" id="KW-0804">Transcription</keyword>
<evidence type="ECO:0000256" key="1">
    <source>
        <dbReference type="ARBA" id="ARBA00012186"/>
    </source>
</evidence>
<organism evidence="11 12">
    <name type="scientific">Mesorhabditis spiculigera</name>
    <dbReference type="NCBI Taxonomy" id="96644"/>
    <lineage>
        <taxon>Eukaryota</taxon>
        <taxon>Metazoa</taxon>
        <taxon>Ecdysozoa</taxon>
        <taxon>Nematoda</taxon>
        <taxon>Chromadorea</taxon>
        <taxon>Rhabditida</taxon>
        <taxon>Rhabditina</taxon>
        <taxon>Rhabditomorpha</taxon>
        <taxon>Rhabditoidea</taxon>
        <taxon>Rhabditidae</taxon>
        <taxon>Mesorhabditinae</taxon>
        <taxon>Mesorhabditis</taxon>
    </lineage>
</organism>
<dbReference type="Pfam" id="PF18264">
    <property type="entry name" value="preSET_CXC"/>
    <property type="match status" value="1"/>
</dbReference>
<dbReference type="InterPro" id="IPR045318">
    <property type="entry name" value="EZH1/2-like"/>
</dbReference>
<keyword evidence="2" id="KW-0489">Methyltransferase</keyword>